<dbReference type="InterPro" id="IPR023408">
    <property type="entry name" value="MscS_beta-dom_sf"/>
</dbReference>
<evidence type="ECO:0000256" key="6">
    <source>
        <dbReference type="ARBA" id="ARBA00023136"/>
    </source>
</evidence>
<comment type="similarity">
    <text evidence="2">Belongs to the MscS (TC 1.A.23) family.</text>
</comment>
<dbReference type="InterPro" id="IPR006685">
    <property type="entry name" value="MscS_channel_2nd"/>
</dbReference>
<keyword evidence="3" id="KW-1003">Cell membrane</keyword>
<feature type="transmembrane region" description="Helical" evidence="7">
    <location>
        <begin position="81"/>
        <end position="103"/>
    </location>
</feature>
<dbReference type="AlphaFoldDB" id="A0A7C2FVF2"/>
<feature type="domain" description="Mechanosensitive ion channel MscS" evidence="8">
    <location>
        <begin position="176"/>
        <end position="234"/>
    </location>
</feature>
<feature type="domain" description="Mechanosensitive ion channel transmembrane helices 2/3" evidence="10">
    <location>
        <begin position="136"/>
        <end position="175"/>
    </location>
</feature>
<sequence length="353" mass="39075">MAPWLEVALVLLLAWLLGRYGARALNALGRLAPREGESRLFRLLGLLWWGGVALAALSYLAHALNLPHEPFRSWGRGLALWLGRQGLTALAVLALTLLGYRLVPLLLRGLPEPEGEAHTREAVRRRTLRAVSESALKVAVLGMGGLLFLANLGLNVTALLAGAGVAGLALSLAAQNLVRDLINGFLILLEDQYGVGDIVQIGGVGGQVERFTLRLTVLRDLEGRVHFFPNSEVRQVTVLTQEWSRAVVDVGVAYKEDLDRVLEVFRDEATRLYEDPGWRERFTAPPEVLGVQNLADSGVVIRVLFSTKPAEQWAVAREFRRRIKNRLDREGIEIPYPHRKVYFGEAPRPGKEV</sequence>
<evidence type="ECO:0000256" key="7">
    <source>
        <dbReference type="SAM" id="Phobius"/>
    </source>
</evidence>
<comment type="caution">
    <text evidence="11">The sequence shown here is derived from an EMBL/GenBank/DDBJ whole genome shotgun (WGS) entry which is preliminary data.</text>
</comment>
<evidence type="ECO:0000259" key="8">
    <source>
        <dbReference type="Pfam" id="PF00924"/>
    </source>
</evidence>
<dbReference type="PANTHER" id="PTHR30460">
    <property type="entry name" value="MODERATE CONDUCTANCE MECHANOSENSITIVE CHANNEL YBIO"/>
    <property type="match status" value="1"/>
</dbReference>
<dbReference type="InterPro" id="IPR045276">
    <property type="entry name" value="YbiO_bact"/>
</dbReference>
<dbReference type="Gene3D" id="3.30.70.100">
    <property type="match status" value="1"/>
</dbReference>
<dbReference type="InterPro" id="IPR011014">
    <property type="entry name" value="MscS_channel_TM-2"/>
</dbReference>
<protein>
    <submittedName>
        <fullName evidence="11">Mechanosensitive ion channel family protein</fullName>
    </submittedName>
</protein>
<evidence type="ECO:0000313" key="12">
    <source>
        <dbReference type="EMBL" id="HEO42417.1"/>
    </source>
</evidence>
<evidence type="ECO:0000259" key="10">
    <source>
        <dbReference type="Pfam" id="PF21088"/>
    </source>
</evidence>
<feature type="domain" description="Mechanosensitive ion channel MscS C-terminal" evidence="9">
    <location>
        <begin position="247"/>
        <end position="334"/>
    </location>
</feature>
<dbReference type="SUPFAM" id="SSF82689">
    <property type="entry name" value="Mechanosensitive channel protein MscS (YggB), C-terminal domain"/>
    <property type="match status" value="1"/>
</dbReference>
<evidence type="ECO:0000256" key="1">
    <source>
        <dbReference type="ARBA" id="ARBA00004651"/>
    </source>
</evidence>
<dbReference type="SUPFAM" id="SSF50182">
    <property type="entry name" value="Sm-like ribonucleoproteins"/>
    <property type="match status" value="1"/>
</dbReference>
<dbReference type="InterPro" id="IPR049278">
    <property type="entry name" value="MS_channel_C"/>
</dbReference>
<keyword evidence="4 7" id="KW-0812">Transmembrane</keyword>
<dbReference type="InterPro" id="IPR010920">
    <property type="entry name" value="LSM_dom_sf"/>
</dbReference>
<evidence type="ECO:0000256" key="5">
    <source>
        <dbReference type="ARBA" id="ARBA00022989"/>
    </source>
</evidence>
<reference evidence="11" key="1">
    <citation type="journal article" date="2020" name="mSystems">
        <title>Genome- and Community-Level Interaction Insights into Carbon Utilization and Element Cycling Functions of Hydrothermarchaeota in Hydrothermal Sediment.</title>
        <authorList>
            <person name="Zhou Z."/>
            <person name="Liu Y."/>
            <person name="Xu W."/>
            <person name="Pan J."/>
            <person name="Luo Z.H."/>
            <person name="Li M."/>
        </authorList>
    </citation>
    <scope>NUCLEOTIDE SEQUENCE [LARGE SCALE GENOMIC DNA]</scope>
    <source>
        <strain evidence="12">SpSt-189</strain>
        <strain evidence="11">SpSt-246</strain>
    </source>
</reference>
<dbReference type="Pfam" id="PF21082">
    <property type="entry name" value="MS_channel_3rd"/>
    <property type="match status" value="1"/>
</dbReference>
<dbReference type="Pfam" id="PF00924">
    <property type="entry name" value="MS_channel_2nd"/>
    <property type="match status" value="1"/>
</dbReference>
<dbReference type="SUPFAM" id="SSF82861">
    <property type="entry name" value="Mechanosensitive channel protein MscS (YggB), transmembrane region"/>
    <property type="match status" value="1"/>
</dbReference>
<accession>A0A7C2FVF2</accession>
<evidence type="ECO:0000259" key="9">
    <source>
        <dbReference type="Pfam" id="PF21082"/>
    </source>
</evidence>
<dbReference type="Gene3D" id="1.10.287.1260">
    <property type="match status" value="1"/>
</dbReference>
<dbReference type="InterPro" id="IPR049142">
    <property type="entry name" value="MS_channel_1st"/>
</dbReference>
<evidence type="ECO:0000256" key="2">
    <source>
        <dbReference type="ARBA" id="ARBA00008017"/>
    </source>
</evidence>
<feature type="transmembrane region" description="Helical" evidence="7">
    <location>
        <begin position="146"/>
        <end position="170"/>
    </location>
</feature>
<comment type="subcellular location">
    <subcellularLocation>
        <location evidence="1">Cell membrane</location>
        <topology evidence="1">Multi-pass membrane protein</topology>
    </subcellularLocation>
</comment>
<dbReference type="Gene3D" id="2.30.30.60">
    <property type="match status" value="1"/>
</dbReference>
<evidence type="ECO:0000256" key="3">
    <source>
        <dbReference type="ARBA" id="ARBA00022475"/>
    </source>
</evidence>
<dbReference type="InterPro" id="IPR011066">
    <property type="entry name" value="MscS_channel_C_sf"/>
</dbReference>
<proteinExistence type="inferred from homology"/>
<name>A0A7C2FVF2_9DEIN</name>
<dbReference type="EMBL" id="DSHZ01000297">
    <property type="protein sequence ID" value="HEO42417.1"/>
    <property type="molecule type" value="Genomic_DNA"/>
</dbReference>
<keyword evidence="6 7" id="KW-0472">Membrane</keyword>
<evidence type="ECO:0000313" key="11">
    <source>
        <dbReference type="EMBL" id="HEH81725.1"/>
    </source>
</evidence>
<dbReference type="Pfam" id="PF21088">
    <property type="entry name" value="MS_channel_1st"/>
    <property type="match status" value="1"/>
</dbReference>
<feature type="transmembrane region" description="Helical" evidence="7">
    <location>
        <begin position="40"/>
        <end position="60"/>
    </location>
</feature>
<dbReference type="GO" id="GO:0008381">
    <property type="term" value="F:mechanosensitive monoatomic ion channel activity"/>
    <property type="evidence" value="ECO:0007669"/>
    <property type="project" value="InterPro"/>
</dbReference>
<keyword evidence="5 7" id="KW-1133">Transmembrane helix</keyword>
<gene>
    <name evidence="12" type="ORF">ENP09_06025</name>
    <name evidence="11" type="ORF">ENP73_01655</name>
</gene>
<dbReference type="PANTHER" id="PTHR30460:SF0">
    <property type="entry name" value="MODERATE CONDUCTANCE MECHANOSENSITIVE CHANNEL YBIO"/>
    <property type="match status" value="1"/>
</dbReference>
<dbReference type="GO" id="GO:0005886">
    <property type="term" value="C:plasma membrane"/>
    <property type="evidence" value="ECO:0007669"/>
    <property type="project" value="UniProtKB-SubCell"/>
</dbReference>
<evidence type="ECO:0000256" key="4">
    <source>
        <dbReference type="ARBA" id="ARBA00022692"/>
    </source>
</evidence>
<organism evidence="11">
    <name type="scientific">Thermus islandicus</name>
    <dbReference type="NCBI Taxonomy" id="540988"/>
    <lineage>
        <taxon>Bacteria</taxon>
        <taxon>Thermotogati</taxon>
        <taxon>Deinococcota</taxon>
        <taxon>Deinococci</taxon>
        <taxon>Thermales</taxon>
        <taxon>Thermaceae</taxon>
        <taxon>Thermus</taxon>
    </lineage>
</organism>
<dbReference type="FunFam" id="3.30.70.100:FF:000018">
    <property type="entry name" value="MscS mechanosensitive ion channel"/>
    <property type="match status" value="1"/>
</dbReference>
<dbReference type="EMBL" id="DSKL01000067">
    <property type="protein sequence ID" value="HEH81725.1"/>
    <property type="molecule type" value="Genomic_DNA"/>
</dbReference>